<sequence>MMDYTSRHIRLAAKEGFVEPLSAILLVEPLTVFRVRILTCPNFQYFLGITPPHLTQRPFSLFHFNHEQTFIQVSWLPHLDNRKKDEEYLVQSVHLNGWA</sequence>
<evidence type="ECO:0000313" key="2">
    <source>
        <dbReference type="Proteomes" id="UP000267029"/>
    </source>
</evidence>
<dbReference type="Proteomes" id="UP000267029">
    <property type="component" value="Unassembled WGS sequence"/>
</dbReference>
<proteinExistence type="predicted"/>
<evidence type="ECO:0000313" key="1">
    <source>
        <dbReference type="EMBL" id="VDD84197.1"/>
    </source>
</evidence>
<protein>
    <submittedName>
        <fullName evidence="1">Uncharacterized protein</fullName>
    </submittedName>
</protein>
<organism evidence="1 2">
    <name type="scientific">Mesocestoides corti</name>
    <name type="common">Flatworm</name>
    <dbReference type="NCBI Taxonomy" id="53468"/>
    <lineage>
        <taxon>Eukaryota</taxon>
        <taxon>Metazoa</taxon>
        <taxon>Spiralia</taxon>
        <taxon>Lophotrochozoa</taxon>
        <taxon>Platyhelminthes</taxon>
        <taxon>Cestoda</taxon>
        <taxon>Eucestoda</taxon>
        <taxon>Cyclophyllidea</taxon>
        <taxon>Mesocestoididae</taxon>
        <taxon>Mesocestoides</taxon>
    </lineage>
</organism>
<dbReference type="AlphaFoldDB" id="A0A0R3UQP4"/>
<gene>
    <name evidence="1" type="ORF">MCOS_LOCUS10200</name>
</gene>
<keyword evidence="2" id="KW-1185">Reference proteome</keyword>
<reference evidence="1 2" key="1">
    <citation type="submission" date="2018-10" db="EMBL/GenBank/DDBJ databases">
        <authorList>
            <consortium name="Pathogen Informatics"/>
        </authorList>
    </citation>
    <scope>NUCLEOTIDE SEQUENCE [LARGE SCALE GENOMIC DNA]</scope>
</reference>
<name>A0A0R3UQP4_MESCO</name>
<accession>A0A0R3UQP4</accession>
<dbReference type="EMBL" id="UXSR01006060">
    <property type="protein sequence ID" value="VDD84197.1"/>
    <property type="molecule type" value="Genomic_DNA"/>
</dbReference>